<dbReference type="Gene3D" id="3.20.20.20">
    <property type="entry name" value="Dihydropteroate synthase-like"/>
    <property type="match status" value="1"/>
</dbReference>
<evidence type="ECO:0000313" key="12">
    <source>
        <dbReference type="Proteomes" id="UP000308054"/>
    </source>
</evidence>
<comment type="function">
    <text evidence="9">Catalyzes the condensation of para-aminobenzoate (pABA) with 6-hydroxymethyl-7,8-dihydropterin diphosphate (DHPt-PP) to form 7,8-dihydropteroate (H2Pte), the immediate precursor of folate derivatives.</text>
</comment>
<proteinExistence type="inferred from homology"/>
<dbReference type="RefSeq" id="WP_135994956.1">
    <property type="nucleotide sequence ID" value="NZ_CP071057.1"/>
</dbReference>
<evidence type="ECO:0000256" key="2">
    <source>
        <dbReference type="ARBA" id="ARBA00001946"/>
    </source>
</evidence>
<evidence type="ECO:0000313" key="11">
    <source>
        <dbReference type="EMBL" id="TGY90457.1"/>
    </source>
</evidence>
<dbReference type="InterPro" id="IPR006390">
    <property type="entry name" value="DHP_synth_dom"/>
</dbReference>
<dbReference type="EC" id="2.5.1.15" evidence="4 9"/>
<dbReference type="InterPro" id="IPR011005">
    <property type="entry name" value="Dihydropteroate_synth-like_sf"/>
</dbReference>
<evidence type="ECO:0000256" key="3">
    <source>
        <dbReference type="ARBA" id="ARBA00004763"/>
    </source>
</evidence>
<dbReference type="GO" id="GO:0046872">
    <property type="term" value="F:metal ion binding"/>
    <property type="evidence" value="ECO:0007669"/>
    <property type="project" value="UniProtKB-KW"/>
</dbReference>
<dbReference type="PANTHER" id="PTHR20941:SF1">
    <property type="entry name" value="FOLIC ACID SYNTHESIS PROTEIN FOL1"/>
    <property type="match status" value="1"/>
</dbReference>
<keyword evidence="7 9" id="KW-0460">Magnesium</keyword>
<dbReference type="Proteomes" id="UP000308054">
    <property type="component" value="Unassembled WGS sequence"/>
</dbReference>
<feature type="domain" description="Pterin-binding" evidence="10">
    <location>
        <begin position="13"/>
        <end position="268"/>
    </location>
</feature>
<sequence length="278" mass="29179">MKGFLTPHPDGRPFVMGVLNVTPDSFSDGGRFIDVDAARDHGLALLEEGADILDIGGESTRPGARPVDEIEEMDRVLPVIEAIRAMRPDAIVSIDTMKPDVAGAAIGAGAWMWNDVNALRGEGALDCAADLQCAVCLMHMQGEPGSMQDAPAYENVVTEVAQFLGRRAGAAMSAGIAKEKIWLDPGIGFGKTLAHNLALMAALEHFAGFGFGLLFGASRKRFIQAIDETAASAQDRLGGSLAAALHAARAGASIIRVHDVRETVQALKVQAAIANAGR</sequence>
<protein>
    <recommendedName>
        <fullName evidence="4 9">Dihydropteroate synthase</fullName>
        <shortName evidence="9">DHPS</shortName>
        <ecNumber evidence="4 9">2.5.1.15</ecNumber>
    </recommendedName>
    <alternativeName>
        <fullName evidence="9">Dihydropteroate pyrophosphorylase</fullName>
    </alternativeName>
</protein>
<comment type="catalytic activity">
    <reaction evidence="1">
        <text>(7,8-dihydropterin-6-yl)methyl diphosphate + 4-aminobenzoate = 7,8-dihydropteroate + diphosphate</text>
        <dbReference type="Rhea" id="RHEA:19949"/>
        <dbReference type="ChEBI" id="CHEBI:17836"/>
        <dbReference type="ChEBI" id="CHEBI:17839"/>
        <dbReference type="ChEBI" id="CHEBI:33019"/>
        <dbReference type="ChEBI" id="CHEBI:72950"/>
        <dbReference type="EC" id="2.5.1.15"/>
    </reaction>
</comment>
<dbReference type="EMBL" id="SRXW01000001">
    <property type="protein sequence ID" value="TGY90457.1"/>
    <property type="molecule type" value="Genomic_DNA"/>
</dbReference>
<keyword evidence="6 9" id="KW-0479">Metal-binding</keyword>
<dbReference type="CDD" id="cd00739">
    <property type="entry name" value="DHPS"/>
    <property type="match status" value="1"/>
</dbReference>
<keyword evidence="8 9" id="KW-0289">Folate biosynthesis</keyword>
<organism evidence="11 12">
    <name type="scientific">Marinicauda algicola</name>
    <dbReference type="NCBI Taxonomy" id="2029849"/>
    <lineage>
        <taxon>Bacteria</taxon>
        <taxon>Pseudomonadati</taxon>
        <taxon>Pseudomonadota</taxon>
        <taxon>Alphaproteobacteria</taxon>
        <taxon>Maricaulales</taxon>
        <taxon>Maricaulaceae</taxon>
        <taxon>Marinicauda</taxon>
    </lineage>
</organism>
<dbReference type="OrthoDB" id="9811744at2"/>
<dbReference type="Pfam" id="PF00809">
    <property type="entry name" value="Pterin_bind"/>
    <property type="match status" value="1"/>
</dbReference>
<comment type="cofactor">
    <cofactor evidence="2 9">
        <name>Mg(2+)</name>
        <dbReference type="ChEBI" id="CHEBI:18420"/>
    </cofactor>
</comment>
<evidence type="ECO:0000256" key="4">
    <source>
        <dbReference type="ARBA" id="ARBA00012458"/>
    </source>
</evidence>
<keyword evidence="12" id="KW-1185">Reference proteome</keyword>
<dbReference type="PANTHER" id="PTHR20941">
    <property type="entry name" value="FOLATE SYNTHESIS PROTEINS"/>
    <property type="match status" value="1"/>
</dbReference>
<dbReference type="GO" id="GO:0004156">
    <property type="term" value="F:dihydropteroate synthase activity"/>
    <property type="evidence" value="ECO:0007669"/>
    <property type="project" value="UniProtKB-EC"/>
</dbReference>
<dbReference type="GO" id="GO:0046654">
    <property type="term" value="P:tetrahydrofolate biosynthetic process"/>
    <property type="evidence" value="ECO:0007669"/>
    <property type="project" value="UniProtKB-UniPathway"/>
</dbReference>
<dbReference type="SUPFAM" id="SSF51717">
    <property type="entry name" value="Dihydropteroate synthetase-like"/>
    <property type="match status" value="1"/>
</dbReference>
<dbReference type="PROSITE" id="PS00793">
    <property type="entry name" value="DHPS_2"/>
    <property type="match status" value="1"/>
</dbReference>
<evidence type="ECO:0000256" key="6">
    <source>
        <dbReference type="ARBA" id="ARBA00022723"/>
    </source>
</evidence>
<name>A0A4S2H491_9PROT</name>
<comment type="caution">
    <text evidence="11">The sequence shown here is derived from an EMBL/GenBank/DDBJ whole genome shotgun (WGS) entry which is preliminary data.</text>
</comment>
<dbReference type="InterPro" id="IPR000489">
    <property type="entry name" value="Pterin-binding_dom"/>
</dbReference>
<evidence type="ECO:0000259" key="10">
    <source>
        <dbReference type="PROSITE" id="PS50972"/>
    </source>
</evidence>
<keyword evidence="5 9" id="KW-0808">Transferase</keyword>
<dbReference type="GO" id="GO:0005829">
    <property type="term" value="C:cytosol"/>
    <property type="evidence" value="ECO:0007669"/>
    <property type="project" value="TreeGrafter"/>
</dbReference>
<gene>
    <name evidence="11" type="primary">folP</name>
    <name evidence="11" type="ORF">E5163_04885</name>
</gene>
<dbReference type="AlphaFoldDB" id="A0A4S2H491"/>
<evidence type="ECO:0000256" key="9">
    <source>
        <dbReference type="RuleBase" id="RU361205"/>
    </source>
</evidence>
<dbReference type="NCBIfam" id="TIGR01496">
    <property type="entry name" value="DHPS"/>
    <property type="match status" value="1"/>
</dbReference>
<reference evidence="11 12" key="1">
    <citation type="journal article" date="2017" name="Int. J. Syst. Evol. Microbiol.">
        <title>Marinicauda algicola sp. nov., isolated from a marine red alga Rhodosorus marinus.</title>
        <authorList>
            <person name="Jeong S.E."/>
            <person name="Jeon S.H."/>
            <person name="Chun B.H."/>
            <person name="Kim D.W."/>
            <person name="Jeon C.O."/>
        </authorList>
    </citation>
    <scope>NUCLEOTIDE SEQUENCE [LARGE SCALE GENOMIC DNA]</scope>
    <source>
        <strain evidence="11 12">JCM 31718</strain>
    </source>
</reference>
<evidence type="ECO:0000256" key="8">
    <source>
        <dbReference type="ARBA" id="ARBA00022909"/>
    </source>
</evidence>
<evidence type="ECO:0000256" key="1">
    <source>
        <dbReference type="ARBA" id="ARBA00000012"/>
    </source>
</evidence>
<dbReference type="UniPathway" id="UPA00077">
    <property type="reaction ID" value="UER00156"/>
</dbReference>
<evidence type="ECO:0000256" key="5">
    <source>
        <dbReference type="ARBA" id="ARBA00022679"/>
    </source>
</evidence>
<dbReference type="GO" id="GO:0046656">
    <property type="term" value="P:folic acid biosynthetic process"/>
    <property type="evidence" value="ECO:0007669"/>
    <property type="project" value="UniProtKB-KW"/>
</dbReference>
<accession>A0A4S2H491</accession>
<comment type="pathway">
    <text evidence="3 9">Cofactor biosynthesis; tetrahydrofolate biosynthesis; 7,8-dihydrofolate from 2-amino-4-hydroxy-6-hydroxymethyl-7,8-dihydropteridine diphosphate and 4-aminobenzoate: step 1/2.</text>
</comment>
<evidence type="ECO:0000256" key="7">
    <source>
        <dbReference type="ARBA" id="ARBA00022842"/>
    </source>
</evidence>
<dbReference type="PROSITE" id="PS50972">
    <property type="entry name" value="PTERIN_BINDING"/>
    <property type="match status" value="1"/>
</dbReference>
<dbReference type="PROSITE" id="PS00792">
    <property type="entry name" value="DHPS_1"/>
    <property type="match status" value="1"/>
</dbReference>
<comment type="similarity">
    <text evidence="9">Belongs to the DHPS family.</text>
</comment>
<dbReference type="InterPro" id="IPR045031">
    <property type="entry name" value="DHP_synth-like"/>
</dbReference>